<evidence type="ECO:0000256" key="1">
    <source>
        <dbReference type="SAM" id="SignalP"/>
    </source>
</evidence>
<accession>A0A437JBA0</accession>
<dbReference type="OrthoDB" id="30052at2"/>
<dbReference type="SUPFAM" id="SSF63829">
    <property type="entry name" value="Calcium-dependent phosphotriesterase"/>
    <property type="match status" value="1"/>
</dbReference>
<proteinExistence type="predicted"/>
<dbReference type="Proteomes" id="UP000282977">
    <property type="component" value="Unassembled WGS sequence"/>
</dbReference>
<keyword evidence="1" id="KW-0732">Signal</keyword>
<reference evidence="2 3" key="1">
    <citation type="submission" date="2019-01" db="EMBL/GenBank/DDBJ databases">
        <authorList>
            <person name="Chen W.-M."/>
        </authorList>
    </citation>
    <scope>NUCLEOTIDE SEQUENCE [LARGE SCALE GENOMIC DNA]</scope>
    <source>
        <strain evidence="2 3">TLA-22</strain>
    </source>
</reference>
<dbReference type="InterPro" id="IPR011042">
    <property type="entry name" value="6-blade_b-propeller_TolB-like"/>
</dbReference>
<gene>
    <name evidence="2" type="ORF">ENE74_00715</name>
</gene>
<name>A0A437JBA0_9SPHN</name>
<feature type="chain" id="PRO_5019272761" description="Gluconolaconase" evidence="1">
    <location>
        <begin position="22"/>
        <end position="295"/>
    </location>
</feature>
<comment type="caution">
    <text evidence="2">The sequence shown here is derived from an EMBL/GenBank/DDBJ whole genome shotgun (WGS) entry which is preliminary data.</text>
</comment>
<sequence>MIRCLSIALLLAVAAPAPAIAQTAPAPTARPYSKLLSEVGFMGSECVRYDDRTDSYFVANQGPPGEGNDGFISRVSPDGSVLQLKWIEGGRNGVTLVQPLGLFIKGDSLYVVDPRTVHRFDRASGAPRGSIDIPDAVRLNDLTVADDGTMYISDSGSDDRPGAIWKVDRRGRVSAFVKRDDALERVNGIALLADGTVVHGGRGVNLVFRDGKGRVLRERTLPTGRIDGIIPLPDGSLLVASQDGHNVYRVPPTGKAEVVAQDIAVPAAIGWDAKRNRLLVPQIRAASLAFYELGQ</sequence>
<keyword evidence="3" id="KW-1185">Reference proteome</keyword>
<organism evidence="2 3">
    <name type="scientific">Sphingobium algorifonticola</name>
    <dbReference type="NCBI Taxonomy" id="2008318"/>
    <lineage>
        <taxon>Bacteria</taxon>
        <taxon>Pseudomonadati</taxon>
        <taxon>Pseudomonadota</taxon>
        <taxon>Alphaproteobacteria</taxon>
        <taxon>Sphingomonadales</taxon>
        <taxon>Sphingomonadaceae</taxon>
        <taxon>Sphingobium</taxon>
    </lineage>
</organism>
<evidence type="ECO:0000313" key="2">
    <source>
        <dbReference type="EMBL" id="RVT43196.1"/>
    </source>
</evidence>
<feature type="signal peptide" evidence="1">
    <location>
        <begin position="1"/>
        <end position="21"/>
    </location>
</feature>
<protein>
    <recommendedName>
        <fullName evidence="4">Gluconolaconase</fullName>
    </recommendedName>
</protein>
<evidence type="ECO:0008006" key="4">
    <source>
        <dbReference type="Google" id="ProtNLM"/>
    </source>
</evidence>
<dbReference type="RefSeq" id="WP_127688732.1">
    <property type="nucleotide sequence ID" value="NZ_RZUL01000001.1"/>
</dbReference>
<evidence type="ECO:0000313" key="3">
    <source>
        <dbReference type="Proteomes" id="UP000282977"/>
    </source>
</evidence>
<dbReference type="EMBL" id="RZUL01000001">
    <property type="protein sequence ID" value="RVT43196.1"/>
    <property type="molecule type" value="Genomic_DNA"/>
</dbReference>
<dbReference type="AlphaFoldDB" id="A0A437JBA0"/>
<dbReference type="Gene3D" id="2.120.10.30">
    <property type="entry name" value="TolB, C-terminal domain"/>
    <property type="match status" value="1"/>
</dbReference>